<dbReference type="InterPro" id="IPR003488">
    <property type="entry name" value="DprA"/>
</dbReference>
<sequence>MVSKILDCEFLEYFKNLQKPPKKLYYKGNLSLLKQDKIAIIGSRRMNVYTKNCVFSLASMLKNANICIVSGGALGVDITASMAAMPNTIGIFANGLGQIYPKTNEKIIKQIYQNALALSENEDNYVPKNYDFLFRNRLIIALSKVVVIAQADIKSGSMQSARLALELNKPLYVLPQRLHESMGTNLLLKENKAKLIYDLRDFVDEFAPLNMQKDEFLEFCQKGVSVDEALKIFGEKVYQYELEGKISIESLFIRVLK</sequence>
<dbReference type="PANTHER" id="PTHR43022:SF1">
    <property type="entry name" value="PROTEIN SMF"/>
    <property type="match status" value="1"/>
</dbReference>
<comment type="similarity">
    <text evidence="1">Belongs to the DprA/Smf family.</text>
</comment>
<organism evidence="3 4">
    <name type="scientific">Campylobacter hepaticus</name>
    <dbReference type="NCBI Taxonomy" id="1813019"/>
    <lineage>
        <taxon>Bacteria</taxon>
        <taxon>Pseudomonadati</taxon>
        <taxon>Campylobacterota</taxon>
        <taxon>Epsilonproteobacteria</taxon>
        <taxon>Campylobacterales</taxon>
        <taxon>Campylobacteraceae</taxon>
        <taxon>Campylobacter</taxon>
    </lineage>
</organism>
<evidence type="ECO:0000313" key="4">
    <source>
        <dbReference type="Proteomes" id="UP000093205"/>
    </source>
</evidence>
<dbReference type="OrthoDB" id="9785707at2"/>
<dbReference type="PANTHER" id="PTHR43022">
    <property type="entry name" value="PROTEIN SMF"/>
    <property type="match status" value="1"/>
</dbReference>
<dbReference type="Proteomes" id="UP000093205">
    <property type="component" value="Chromosome"/>
</dbReference>
<dbReference type="InterPro" id="IPR057666">
    <property type="entry name" value="DrpA_SLOG"/>
</dbReference>
<dbReference type="KEGG" id="chw:A2J15_003450"/>
<dbReference type="Gene3D" id="3.40.50.450">
    <property type="match status" value="1"/>
</dbReference>
<feature type="domain" description="Smf/DprA SLOG" evidence="2">
    <location>
        <begin position="6"/>
        <end position="206"/>
    </location>
</feature>
<dbReference type="AlphaFoldDB" id="A0A6I1PGE5"/>
<proteinExistence type="inferred from homology"/>
<evidence type="ECO:0000256" key="1">
    <source>
        <dbReference type="ARBA" id="ARBA00006525"/>
    </source>
</evidence>
<dbReference type="RefSeq" id="WP_066776851.1">
    <property type="nucleotide sequence ID" value="NZ_CBCSFE010000003.1"/>
</dbReference>
<dbReference type="EMBL" id="CP031611">
    <property type="protein sequence ID" value="AXP09523.1"/>
    <property type="molecule type" value="Genomic_DNA"/>
</dbReference>
<gene>
    <name evidence="3" type="ORF">A2J15_003450</name>
</gene>
<evidence type="ECO:0000313" key="3">
    <source>
        <dbReference type="EMBL" id="AXP09523.1"/>
    </source>
</evidence>
<dbReference type="GeneID" id="44004566"/>
<keyword evidence="4" id="KW-1185">Reference proteome</keyword>
<dbReference type="GO" id="GO:0009294">
    <property type="term" value="P:DNA-mediated transformation"/>
    <property type="evidence" value="ECO:0007669"/>
    <property type="project" value="InterPro"/>
</dbReference>
<dbReference type="Pfam" id="PF02481">
    <property type="entry name" value="DNA_processg_A"/>
    <property type="match status" value="1"/>
</dbReference>
<reference evidence="3 4" key="1">
    <citation type="submission" date="2018-08" db="EMBL/GenBank/DDBJ databases">
        <title>Survival mechanisms of Campylobacter hepaticus identified by genomic analysis and comparative transcriptomic analysis of in vivo and in vitro derived bacteria.</title>
        <authorList>
            <person name="Van T.T.H."/>
            <person name="Moore R.J."/>
        </authorList>
    </citation>
    <scope>NUCLEOTIDE SEQUENCE [LARGE SCALE GENOMIC DNA]</scope>
    <source>
        <strain evidence="3 4">HV10</strain>
    </source>
</reference>
<dbReference type="SUPFAM" id="SSF102405">
    <property type="entry name" value="MCP/YpsA-like"/>
    <property type="match status" value="1"/>
</dbReference>
<evidence type="ECO:0000259" key="2">
    <source>
        <dbReference type="Pfam" id="PF02481"/>
    </source>
</evidence>
<protein>
    <submittedName>
        <fullName evidence="3">DNA-processing protein DprA</fullName>
    </submittedName>
</protein>
<name>A0A6I1PGE5_9BACT</name>
<accession>A0A6I1PGE5</accession>